<evidence type="ECO:0000256" key="1">
    <source>
        <dbReference type="ARBA" id="ARBA00023015"/>
    </source>
</evidence>
<dbReference type="GO" id="GO:0043565">
    <property type="term" value="F:sequence-specific DNA binding"/>
    <property type="evidence" value="ECO:0007669"/>
    <property type="project" value="InterPro"/>
</dbReference>
<evidence type="ECO:0000256" key="3">
    <source>
        <dbReference type="ARBA" id="ARBA00023163"/>
    </source>
</evidence>
<keyword evidence="4" id="KW-0812">Transmembrane</keyword>
<dbReference type="PANTHER" id="PTHR43280:SF2">
    <property type="entry name" value="HTH-TYPE TRANSCRIPTIONAL REGULATOR EXSA"/>
    <property type="match status" value="1"/>
</dbReference>
<evidence type="ECO:0000313" key="6">
    <source>
        <dbReference type="EMBL" id="GEL90756.1"/>
    </source>
</evidence>
<keyword evidence="4" id="KW-1133">Transmembrane helix</keyword>
<dbReference type="SMART" id="SM00342">
    <property type="entry name" value="HTH_ARAC"/>
    <property type="match status" value="1"/>
</dbReference>
<dbReference type="SUPFAM" id="SSF46689">
    <property type="entry name" value="Homeodomain-like"/>
    <property type="match status" value="2"/>
</dbReference>
<evidence type="ECO:0000259" key="5">
    <source>
        <dbReference type="PROSITE" id="PS01124"/>
    </source>
</evidence>
<feature type="transmembrane region" description="Helical" evidence="4">
    <location>
        <begin position="20"/>
        <end position="37"/>
    </location>
</feature>
<dbReference type="AlphaFoldDB" id="A0A511IYA9"/>
<organism evidence="6 7">
    <name type="scientific">Enterococcus villorum</name>
    <dbReference type="NCBI Taxonomy" id="112904"/>
    <lineage>
        <taxon>Bacteria</taxon>
        <taxon>Bacillati</taxon>
        <taxon>Bacillota</taxon>
        <taxon>Bacilli</taxon>
        <taxon>Lactobacillales</taxon>
        <taxon>Enterococcaceae</taxon>
        <taxon>Enterococcus</taxon>
    </lineage>
</organism>
<dbReference type="Proteomes" id="UP000321830">
    <property type="component" value="Unassembled WGS sequence"/>
</dbReference>
<dbReference type="Pfam" id="PF12833">
    <property type="entry name" value="HTH_18"/>
    <property type="match status" value="1"/>
</dbReference>
<keyword evidence="2" id="KW-0238">DNA-binding</keyword>
<dbReference type="InterPro" id="IPR009057">
    <property type="entry name" value="Homeodomain-like_sf"/>
</dbReference>
<dbReference type="RefSeq" id="WP_010750998.1">
    <property type="nucleotide sequence ID" value="NZ_BJWF01000001.1"/>
</dbReference>
<gene>
    <name evidence="6" type="ORF">EVI01_00930</name>
</gene>
<keyword evidence="4" id="KW-0472">Membrane</keyword>
<feature type="transmembrane region" description="Helical" evidence="4">
    <location>
        <begin position="271"/>
        <end position="292"/>
    </location>
</feature>
<dbReference type="PANTHER" id="PTHR43280">
    <property type="entry name" value="ARAC-FAMILY TRANSCRIPTIONAL REGULATOR"/>
    <property type="match status" value="1"/>
</dbReference>
<accession>A0A511IYA9</accession>
<dbReference type="GO" id="GO:0003700">
    <property type="term" value="F:DNA-binding transcription factor activity"/>
    <property type="evidence" value="ECO:0007669"/>
    <property type="project" value="InterPro"/>
</dbReference>
<proteinExistence type="predicted"/>
<comment type="caution">
    <text evidence="6">The sequence shown here is derived from an EMBL/GenBank/DDBJ whole genome shotgun (WGS) entry which is preliminary data.</text>
</comment>
<feature type="domain" description="HTH araC/xylS-type" evidence="5">
    <location>
        <begin position="612"/>
        <end position="711"/>
    </location>
</feature>
<evidence type="ECO:0000313" key="7">
    <source>
        <dbReference type="Proteomes" id="UP000321830"/>
    </source>
</evidence>
<reference evidence="6 7" key="1">
    <citation type="submission" date="2019-07" db="EMBL/GenBank/DDBJ databases">
        <title>Whole genome shotgun sequence of Enterococcus villorum NBRC 100699.</title>
        <authorList>
            <person name="Hosoyama A."/>
            <person name="Uohara A."/>
            <person name="Ohji S."/>
            <person name="Ichikawa N."/>
        </authorList>
    </citation>
    <scope>NUCLEOTIDE SEQUENCE [LARGE SCALE GENOMIC DNA]</scope>
    <source>
        <strain evidence="6 7">NBRC 100699</strain>
    </source>
</reference>
<protein>
    <recommendedName>
        <fullName evidence="5">HTH araC/xylS-type domain-containing protein</fullName>
    </recommendedName>
</protein>
<dbReference type="PROSITE" id="PS01124">
    <property type="entry name" value="HTH_ARAC_FAMILY_2"/>
    <property type="match status" value="1"/>
</dbReference>
<evidence type="ECO:0000256" key="4">
    <source>
        <dbReference type="SAM" id="Phobius"/>
    </source>
</evidence>
<evidence type="ECO:0000256" key="2">
    <source>
        <dbReference type="ARBA" id="ARBA00023125"/>
    </source>
</evidence>
<name>A0A511IYA9_9ENTE</name>
<dbReference type="Gene3D" id="1.10.10.60">
    <property type="entry name" value="Homeodomain-like"/>
    <property type="match status" value="2"/>
</dbReference>
<keyword evidence="1" id="KW-0805">Transcription regulation</keyword>
<dbReference type="InterPro" id="IPR018060">
    <property type="entry name" value="HTH_AraC"/>
</dbReference>
<dbReference type="EMBL" id="BJWF01000001">
    <property type="protein sequence ID" value="GEL90756.1"/>
    <property type="molecule type" value="Genomic_DNA"/>
</dbReference>
<keyword evidence="3" id="KW-0804">Transcription</keyword>
<sequence>MYRKTKTYKSSTSKIIKKLLLIFTLPFAIFSWIFYYTTMKSFDQHISLIRKSHSERFYYSLSLTLLELDFLANQLVRDPQLSLTLLEHPYYGKEGKASLFTHKATNHLIKEVYIYYIKKQPDILFSSSGRYSLETFLSINSANYELTQQEFITYLETKTPKMMALKAIDNVSPSRFFYLVPIPEKIEGTNLLAIYEMDTIDLEQRTDLSVKYLENYSDSFNKASPSITAIDYPNINKKLTNPITDKDNASTFSIINMEEEIKSIELDKRRFFLLFIFCFIFSLSAVAIFSVYKLSPIIKIESSVQRLKTSMPIRSLKDLHQILTDFFANYQVLLKKNKQQLPYAREHIFRLLLDRRLETEIELNNLLEAIHMDLQAVSYFILTIDLGSIKQKDFPIQLLEIVETDYQAYVVERLVTEPTERLVLVVGIMDERHQMKVVEALRKKLILCLNEDLILGVGSTVDSLFSLHISYVASLIALHHKSEKMHLIYYSDISNEETYPTIDYTDGQIFKLTNHLKKGDVTSALEMIHQLISISLFKMNSLSLQRLYGYHLLNAIIQTGNELIGQNILKEVENYVPFSNLLQLEEQLKKLARTICSTKQKPTKESEENLNQMIIDYIGDHFHSAQISLASIAEVFNVSPSYISRMIRKEIGLSFSKYIQELRFKKIKLELIQTDFPIKEVIRKNGYYDTSNFTRKFRIIVGLTPGEYRKMKKRTKI</sequence>